<feature type="domain" description="RING-type" evidence="3">
    <location>
        <begin position="6"/>
        <end position="47"/>
    </location>
</feature>
<dbReference type="Pfam" id="PF25447">
    <property type="entry name" value="RING_ZNF598"/>
    <property type="match status" value="1"/>
</dbReference>
<accession>A0AAU9IZ75</accession>
<feature type="compositionally biased region" description="Polar residues" evidence="2">
    <location>
        <begin position="604"/>
        <end position="646"/>
    </location>
</feature>
<feature type="region of interest" description="Disordered" evidence="2">
    <location>
        <begin position="561"/>
        <end position="712"/>
    </location>
</feature>
<dbReference type="InterPro" id="IPR057634">
    <property type="entry name" value="PAH_ZNF598/HEL2"/>
</dbReference>
<dbReference type="PANTHER" id="PTHR22938">
    <property type="entry name" value="ZINC FINGER PROTEIN 598"/>
    <property type="match status" value="1"/>
</dbReference>
<dbReference type="InterPro" id="IPR013087">
    <property type="entry name" value="Znf_C2H2_type"/>
</dbReference>
<dbReference type="PROSITE" id="PS50089">
    <property type="entry name" value="ZF_RING_2"/>
    <property type="match status" value="1"/>
</dbReference>
<evidence type="ECO:0000259" key="3">
    <source>
        <dbReference type="PROSITE" id="PS50089"/>
    </source>
</evidence>
<dbReference type="GO" id="GO:0016567">
    <property type="term" value="P:protein ubiquitination"/>
    <property type="evidence" value="ECO:0007669"/>
    <property type="project" value="TreeGrafter"/>
</dbReference>
<dbReference type="AlphaFoldDB" id="A0AAU9IZ75"/>
<dbReference type="InterPro" id="IPR044288">
    <property type="entry name" value="ZNF598/HEL2"/>
</dbReference>
<dbReference type="InterPro" id="IPR001841">
    <property type="entry name" value="Znf_RING"/>
</dbReference>
<feature type="region of interest" description="Disordered" evidence="2">
    <location>
        <begin position="267"/>
        <end position="307"/>
    </location>
</feature>
<dbReference type="GO" id="GO:0072344">
    <property type="term" value="P:rescue of stalled ribosome"/>
    <property type="evidence" value="ECO:0007669"/>
    <property type="project" value="InterPro"/>
</dbReference>
<name>A0AAU9IZ75_9CILI</name>
<keyword evidence="1" id="KW-0862">Zinc</keyword>
<gene>
    <name evidence="4" type="ORF">BSTOLATCC_MIC16713</name>
</gene>
<keyword evidence="1" id="KW-0863">Zinc-finger</keyword>
<dbReference type="Pfam" id="PF23202">
    <property type="entry name" value="PAH_ZNF598"/>
    <property type="match status" value="1"/>
</dbReference>
<feature type="compositionally biased region" description="Basic and acidic residues" evidence="2">
    <location>
        <begin position="686"/>
        <end position="696"/>
    </location>
</feature>
<dbReference type="Pfam" id="PF23230">
    <property type="entry name" value="zf-C2H2_13"/>
    <property type="match status" value="1"/>
</dbReference>
<feature type="compositionally biased region" description="Basic and acidic residues" evidence="2">
    <location>
        <begin position="561"/>
        <end position="573"/>
    </location>
</feature>
<dbReference type="GO" id="GO:0008270">
    <property type="term" value="F:zinc ion binding"/>
    <property type="evidence" value="ECO:0007669"/>
    <property type="project" value="UniProtKB-KW"/>
</dbReference>
<evidence type="ECO:0000313" key="4">
    <source>
        <dbReference type="EMBL" id="CAG9316605.1"/>
    </source>
</evidence>
<dbReference type="EMBL" id="CAJZBQ010000016">
    <property type="protein sequence ID" value="CAG9316605.1"/>
    <property type="molecule type" value="Genomic_DNA"/>
</dbReference>
<organism evidence="4 5">
    <name type="scientific">Blepharisma stoltei</name>
    <dbReference type="NCBI Taxonomy" id="1481888"/>
    <lineage>
        <taxon>Eukaryota</taxon>
        <taxon>Sar</taxon>
        <taxon>Alveolata</taxon>
        <taxon>Ciliophora</taxon>
        <taxon>Postciliodesmatophora</taxon>
        <taxon>Heterotrichea</taxon>
        <taxon>Heterotrichida</taxon>
        <taxon>Blepharismidae</taxon>
        <taxon>Blepharisma</taxon>
    </lineage>
</organism>
<evidence type="ECO:0000313" key="5">
    <source>
        <dbReference type="Proteomes" id="UP001162131"/>
    </source>
</evidence>
<sequence length="712" mass="82664">MANIDCWVCARELDFHAVGSCGHNDMCLYCSCRLRILMKDIKCPICKTESPKVLITKNPNARFEDYPGLESNENEYGIICEDEAAQNAFSRITSYNCWLPNCRESKHRTQAQLKKHIEYVHKLRFCKVCLNSRLIFIWEQKLYPPSDIARHIEFGEIDEIPPHRTCLFDNKLFYDESELKLHLDREHYFCNICEGENYIFYANHDKLKKHFQKAHYVCHDPICTDSRFSVFRTPYDLQMHTVSVHMSNQKLTKAQKTQLAAIQVGTDEMPSRPNNEGVDFRAQFKPKKNEEEEVKDQPKPKPKNTKKYVVNKRPEKIVDYKTLPKRPDKEVINMIKEALDNDENKYTEFKTITVDYNKGYITAAVMLSRFIDLLGNVQGEALFPILITTVRQNEKQEELFAEYIHYMESRQNVTSDGRCHNSLADCSNEASILKTLLEIVSKELERRKNEPKEKPLFIHTAHLFQMAAVVDRLKDQDMVRLMFIMNFGVTDKTKGAILNMIDKANDRAFNEKLTVKYEDYFVSDLEPQQLYILHKYFEMCIAKLKGLPFKDDQKLLSNWEEEKAQEEVKKEETKNEEEEKDERVGWGNVLMKKKAKAPRVNEPNFPSLSGNSQSGPNDNWSRAKNSPFPQRANNEFPSLGQNQNFPSLGAPPADDFPSLSPGMKDPLEPTPVPEEKPVIPSIPEPVKQDEPLDFLRSKGIIVKQGKNKRKRK</sequence>
<comment type="caution">
    <text evidence="4">The sequence shown here is derived from an EMBL/GenBank/DDBJ whole genome shotgun (WGS) entry which is preliminary data.</text>
</comment>
<evidence type="ECO:0000256" key="2">
    <source>
        <dbReference type="SAM" id="MobiDB-lite"/>
    </source>
</evidence>
<proteinExistence type="predicted"/>
<dbReference type="InterPro" id="IPR056437">
    <property type="entry name" value="Znf-C2H2_ZNF598/HEL2"/>
</dbReference>
<keyword evidence="5" id="KW-1185">Reference proteome</keyword>
<dbReference type="SMART" id="SM00355">
    <property type="entry name" value="ZnF_C2H2"/>
    <property type="match status" value="4"/>
</dbReference>
<evidence type="ECO:0000256" key="1">
    <source>
        <dbReference type="PROSITE-ProRule" id="PRU00175"/>
    </source>
</evidence>
<protein>
    <recommendedName>
        <fullName evidence="3">RING-type domain-containing protein</fullName>
    </recommendedName>
</protein>
<dbReference type="GO" id="GO:0061630">
    <property type="term" value="F:ubiquitin protein ligase activity"/>
    <property type="evidence" value="ECO:0007669"/>
    <property type="project" value="InterPro"/>
</dbReference>
<keyword evidence="1" id="KW-0479">Metal-binding</keyword>
<feature type="compositionally biased region" description="Basic and acidic residues" evidence="2">
    <location>
        <begin position="287"/>
        <end position="299"/>
    </location>
</feature>
<reference evidence="4" key="1">
    <citation type="submission" date="2021-09" db="EMBL/GenBank/DDBJ databases">
        <authorList>
            <consortium name="AG Swart"/>
            <person name="Singh M."/>
            <person name="Singh A."/>
            <person name="Seah K."/>
            <person name="Emmerich C."/>
        </authorList>
    </citation>
    <scope>NUCLEOTIDE SEQUENCE</scope>
    <source>
        <strain evidence="4">ATCC30299</strain>
    </source>
</reference>
<dbReference type="PANTHER" id="PTHR22938:SF0">
    <property type="entry name" value="E3 UBIQUITIN-PROTEIN LIGASE ZNF598"/>
    <property type="match status" value="1"/>
</dbReference>
<dbReference type="GO" id="GO:0043022">
    <property type="term" value="F:ribosome binding"/>
    <property type="evidence" value="ECO:0007669"/>
    <property type="project" value="TreeGrafter"/>
</dbReference>
<dbReference type="Proteomes" id="UP001162131">
    <property type="component" value="Unassembled WGS sequence"/>
</dbReference>